<dbReference type="RefSeq" id="WP_113825449.1">
    <property type="nucleotide sequence ID" value="NZ_QOCE01000047.1"/>
</dbReference>
<name>A0A366WLP5_9RHOB</name>
<reference evidence="2 3" key="1">
    <citation type="submission" date="2018-07" db="EMBL/GenBank/DDBJ databases">
        <title>Modular assembly of carbohydrate-degrading microbial communities in the ocean.</title>
        <authorList>
            <person name="Enke T.N."/>
            <person name="Datta M.S."/>
            <person name="Schwartzman J.A."/>
            <person name="Cermak N."/>
            <person name="Schmitz D.A."/>
            <person name="Barrere J."/>
            <person name="Cordero O.X."/>
        </authorList>
    </citation>
    <scope>NUCLEOTIDE SEQUENCE [LARGE SCALE GENOMIC DNA]</scope>
    <source>
        <strain evidence="2 3">C3M10</strain>
    </source>
</reference>
<sequence>MFTKIRITLAALSFATFGSTSLAVEGGAGAYLLGSREGFAGIVPGPGTYVGIDLVHSEGVVEGLSLAGLPIKAESDLKVSFAKLSVTQVLDTQLWGGTPALNINVPFVLDAKLSFIGQTPPLVGIPVEDTTSGIGDITLTSLVGWHRGNLHYSAAFSVFAPTGSYNTASIDVPNRTINALNTGKNIWSFQPVFAATYFDPSRGLEFSGAASLLFSTRNSATDYQNAPALNLEAAVVQHTKSGWALGLAGYAYAQIGDDSGSGADATRAFLGADSLRAQVFGAGPVINYSGATMFGKDVTFKVKYFTEFGAKRRFESDTLWFNAAFTF</sequence>
<gene>
    <name evidence="2" type="ORF">DS909_20560</name>
</gene>
<proteinExistence type="predicted"/>
<organism evidence="2 3">
    <name type="scientific">Phaeobacter gallaeciensis</name>
    <dbReference type="NCBI Taxonomy" id="60890"/>
    <lineage>
        <taxon>Bacteria</taxon>
        <taxon>Pseudomonadati</taxon>
        <taxon>Pseudomonadota</taxon>
        <taxon>Alphaproteobacteria</taxon>
        <taxon>Rhodobacterales</taxon>
        <taxon>Roseobacteraceae</taxon>
        <taxon>Phaeobacter</taxon>
    </lineage>
</organism>
<keyword evidence="1" id="KW-0732">Signal</keyword>
<evidence type="ECO:0008006" key="4">
    <source>
        <dbReference type="Google" id="ProtNLM"/>
    </source>
</evidence>
<dbReference type="Pfam" id="PF13557">
    <property type="entry name" value="Phenol_MetA_deg"/>
    <property type="match status" value="1"/>
</dbReference>
<dbReference type="Proteomes" id="UP000252706">
    <property type="component" value="Unassembled WGS sequence"/>
</dbReference>
<dbReference type="EMBL" id="QOCE01000047">
    <property type="protein sequence ID" value="RBW50945.1"/>
    <property type="molecule type" value="Genomic_DNA"/>
</dbReference>
<accession>A0A366WLP5</accession>
<feature type="signal peptide" evidence="1">
    <location>
        <begin position="1"/>
        <end position="23"/>
    </location>
</feature>
<protein>
    <recommendedName>
        <fullName evidence="4">Phenol degradation protein meta</fullName>
    </recommendedName>
</protein>
<dbReference type="InterPro" id="IPR025737">
    <property type="entry name" value="FApF"/>
</dbReference>
<dbReference type="OrthoDB" id="7372889at2"/>
<evidence type="ECO:0000313" key="3">
    <source>
        <dbReference type="Proteomes" id="UP000252706"/>
    </source>
</evidence>
<comment type="caution">
    <text evidence="2">The sequence shown here is derived from an EMBL/GenBank/DDBJ whole genome shotgun (WGS) entry which is preliminary data.</text>
</comment>
<evidence type="ECO:0000313" key="2">
    <source>
        <dbReference type="EMBL" id="RBW50945.1"/>
    </source>
</evidence>
<dbReference type="AlphaFoldDB" id="A0A366WLP5"/>
<feature type="chain" id="PRO_5016893118" description="Phenol degradation protein meta" evidence="1">
    <location>
        <begin position="24"/>
        <end position="327"/>
    </location>
</feature>
<evidence type="ECO:0000256" key="1">
    <source>
        <dbReference type="SAM" id="SignalP"/>
    </source>
</evidence>